<dbReference type="Proteomes" id="UP001152797">
    <property type="component" value="Unassembled WGS sequence"/>
</dbReference>
<keyword evidence="4" id="KW-0808">Transferase</keyword>
<protein>
    <submittedName>
        <fullName evidence="4">Calcium/calmodulin-dependent protein kinase type II subunit alpha</fullName>
    </submittedName>
</protein>
<feature type="compositionally biased region" description="Low complexity" evidence="1">
    <location>
        <begin position="130"/>
        <end position="141"/>
    </location>
</feature>
<feature type="region of interest" description="Disordered" evidence="1">
    <location>
        <begin position="124"/>
        <end position="173"/>
    </location>
</feature>
<reference evidence="3" key="2">
    <citation type="submission" date="2024-04" db="EMBL/GenBank/DDBJ databases">
        <authorList>
            <person name="Chen Y."/>
            <person name="Shah S."/>
            <person name="Dougan E. K."/>
            <person name="Thang M."/>
            <person name="Chan C."/>
        </authorList>
    </citation>
    <scope>NUCLEOTIDE SEQUENCE [LARGE SCALE GENOMIC DNA]</scope>
</reference>
<evidence type="ECO:0000256" key="1">
    <source>
        <dbReference type="SAM" id="MobiDB-lite"/>
    </source>
</evidence>
<feature type="compositionally biased region" description="Basic residues" evidence="1">
    <location>
        <begin position="1"/>
        <end position="13"/>
    </location>
</feature>
<reference evidence="2" key="1">
    <citation type="submission" date="2022-10" db="EMBL/GenBank/DDBJ databases">
        <authorList>
            <person name="Chen Y."/>
            <person name="Dougan E. K."/>
            <person name="Chan C."/>
            <person name="Rhodes N."/>
            <person name="Thang M."/>
        </authorList>
    </citation>
    <scope>NUCLEOTIDE SEQUENCE</scope>
</reference>
<accession>A0A9P1C4X9</accession>
<evidence type="ECO:0000313" key="3">
    <source>
        <dbReference type="EMBL" id="CAL1138137.1"/>
    </source>
</evidence>
<dbReference type="EMBL" id="CAMXCT020000915">
    <property type="protein sequence ID" value="CAL1138137.1"/>
    <property type="molecule type" value="Genomic_DNA"/>
</dbReference>
<evidence type="ECO:0000313" key="5">
    <source>
        <dbReference type="Proteomes" id="UP001152797"/>
    </source>
</evidence>
<dbReference type="GO" id="GO:0016301">
    <property type="term" value="F:kinase activity"/>
    <property type="evidence" value="ECO:0007669"/>
    <property type="project" value="UniProtKB-KW"/>
</dbReference>
<keyword evidence="5" id="KW-1185">Reference proteome</keyword>
<proteinExistence type="predicted"/>
<keyword evidence="4" id="KW-0418">Kinase</keyword>
<comment type="caution">
    <text evidence="2">The sequence shown here is derived from an EMBL/GenBank/DDBJ whole genome shotgun (WGS) entry which is preliminary data.</text>
</comment>
<dbReference type="EMBL" id="CAMXCT030000915">
    <property type="protein sequence ID" value="CAL4772074.1"/>
    <property type="molecule type" value="Genomic_DNA"/>
</dbReference>
<name>A0A9P1C4X9_9DINO</name>
<feature type="region of interest" description="Disordered" evidence="1">
    <location>
        <begin position="1"/>
        <end position="27"/>
    </location>
</feature>
<dbReference type="EMBL" id="CAMXCT010000915">
    <property type="protein sequence ID" value="CAI3984762.1"/>
    <property type="molecule type" value="Genomic_DNA"/>
</dbReference>
<dbReference type="OrthoDB" id="419506at2759"/>
<evidence type="ECO:0000313" key="4">
    <source>
        <dbReference type="EMBL" id="CAL4772074.1"/>
    </source>
</evidence>
<sequence length="506" mass="55496">MAAGTHKGKTKGFKGRDKGKGKGKHIFRTQLSVQDRVKRLAELKARSKCLRCGSTGHWAGDPICKFPSQGKKPPVKPQASKPGVGYMAISDEESAAGEYGVLHVRSRQEKGDSAFMAYRTPTSRCSAKVPPSAGGSADSGDFSMVSDTRKDRARRTRVPASAQGNESLPAGSDNKFTFGQHVGLSYHEVLRKYPGYCLWGKQQKSPSKGLADFLDWATDNYEIDGESHEVIPRIGSLGSNAYIQVRTCLDCGHQTRTKCVQVFTERPETCRHQDLDKRGISKFTARLFCKQCGTFVDELPQAEARRRRQLGQDIATLPSSAIDTTERVITAEKDDVCLDQEGAYHMMTIFQQDLDLELRSGEPVRAAVVYETLANAIEAVREADPEHCFMAVALSPMDDQIVGPALRVVDIWNDEGVWAVLDEGCNSTAGGSEWTERAVEAYAAVGYDVVKVSDETTPFKGLSGVTNTHGSYRIPFALTFVNNNQKLPGIMEIHVIDGKIPLLLSQ</sequence>
<evidence type="ECO:0000313" key="2">
    <source>
        <dbReference type="EMBL" id="CAI3984762.1"/>
    </source>
</evidence>
<dbReference type="AlphaFoldDB" id="A0A9P1C4X9"/>
<gene>
    <name evidence="2" type="ORF">C1SCF055_LOCUS12280</name>
</gene>
<organism evidence="2">
    <name type="scientific">Cladocopium goreaui</name>
    <dbReference type="NCBI Taxonomy" id="2562237"/>
    <lineage>
        <taxon>Eukaryota</taxon>
        <taxon>Sar</taxon>
        <taxon>Alveolata</taxon>
        <taxon>Dinophyceae</taxon>
        <taxon>Suessiales</taxon>
        <taxon>Symbiodiniaceae</taxon>
        <taxon>Cladocopium</taxon>
    </lineage>
</organism>